<dbReference type="Proteomes" id="UP001057291">
    <property type="component" value="Unassembled WGS sequence"/>
</dbReference>
<feature type="transmembrane region" description="Helical" evidence="1">
    <location>
        <begin position="55"/>
        <end position="78"/>
    </location>
</feature>
<accession>A0AAV4LK70</accession>
<proteinExistence type="predicted"/>
<feature type="transmembrane region" description="Helical" evidence="1">
    <location>
        <begin position="24"/>
        <end position="43"/>
    </location>
</feature>
<comment type="caution">
    <text evidence="2">The sequence shown here is derived from an EMBL/GenBank/DDBJ whole genome shotgun (WGS) entry which is preliminary data.</text>
</comment>
<organism evidence="2 3">
    <name type="scientific">Collibacillus ludicampi</name>
    <dbReference type="NCBI Taxonomy" id="2771369"/>
    <lineage>
        <taxon>Bacteria</taxon>
        <taxon>Bacillati</taxon>
        <taxon>Bacillota</taxon>
        <taxon>Bacilli</taxon>
        <taxon>Bacillales</taxon>
        <taxon>Alicyclobacillaceae</taxon>
        <taxon>Collibacillus</taxon>
    </lineage>
</organism>
<evidence type="ECO:0000313" key="2">
    <source>
        <dbReference type="EMBL" id="GIM48183.1"/>
    </source>
</evidence>
<name>A0AAV4LK70_9BACL</name>
<keyword evidence="3" id="KW-1185">Reference proteome</keyword>
<reference evidence="2" key="1">
    <citation type="journal article" date="2023" name="Int. J. Syst. Evol. Microbiol.">
        <title>Collibacillus ludicampi gen. nov., sp. nov., a new soil bacterium of the family Alicyclobacillaceae.</title>
        <authorList>
            <person name="Jojima T."/>
            <person name="Ioku Y."/>
            <person name="Fukuta Y."/>
            <person name="Shirasaka N."/>
            <person name="Matsumura Y."/>
            <person name="Mori M."/>
        </authorList>
    </citation>
    <scope>NUCLEOTIDE SEQUENCE</scope>
    <source>
        <strain evidence="2">TP075</strain>
    </source>
</reference>
<keyword evidence="1" id="KW-1133">Transmembrane helix</keyword>
<evidence type="ECO:0000256" key="1">
    <source>
        <dbReference type="SAM" id="Phobius"/>
    </source>
</evidence>
<dbReference type="AlphaFoldDB" id="A0AAV4LK70"/>
<sequence length="127" mass="14495">MYLHAIGVIVYVTRNGGEVRMLDFFLILGSSYLFYTWGVRNMFKAKLFKREIYDWFAYAFFMIVGLTISLSVSITAILPLQPNGSVWEKSVIPTLLAIAIGEILYARNARLAMRMLNRGESEENDGQ</sequence>
<evidence type="ECO:0000313" key="3">
    <source>
        <dbReference type="Proteomes" id="UP001057291"/>
    </source>
</evidence>
<feature type="transmembrane region" description="Helical" evidence="1">
    <location>
        <begin position="90"/>
        <end position="106"/>
    </location>
</feature>
<dbReference type="EMBL" id="BOQE01000001">
    <property type="protein sequence ID" value="GIM48183.1"/>
    <property type="molecule type" value="Genomic_DNA"/>
</dbReference>
<gene>
    <name evidence="2" type="ORF">DNHGIG_37320</name>
</gene>
<keyword evidence="1" id="KW-0472">Membrane</keyword>
<protein>
    <submittedName>
        <fullName evidence="2">Uncharacterized protein</fullName>
    </submittedName>
</protein>
<keyword evidence="1" id="KW-0812">Transmembrane</keyword>